<evidence type="ECO:0000313" key="1">
    <source>
        <dbReference type="EMBL" id="KKS56559.1"/>
    </source>
</evidence>
<sequence>MSACGTFQLKYLDLISGARVIVDDSRTNIRCRGCDKKIMFGVTKNGKFIPIIQLPDGRWQAHFVDCIKASQFRHQCQKEIDKNQNDLNNL</sequence>
<organism evidence="1 2">
    <name type="scientific">Candidatus Magasanikbacteria bacterium GW2011_GWA2_42_32</name>
    <dbReference type="NCBI Taxonomy" id="1619039"/>
    <lineage>
        <taxon>Bacteria</taxon>
        <taxon>Candidatus Magasanikiibacteriota</taxon>
    </lineage>
</organism>
<gene>
    <name evidence="1" type="ORF">UV20_C0009G0038</name>
</gene>
<dbReference type="EMBL" id="LCDO01000009">
    <property type="protein sequence ID" value="KKS56559.1"/>
    <property type="molecule type" value="Genomic_DNA"/>
</dbReference>
<evidence type="ECO:0000313" key="2">
    <source>
        <dbReference type="Proteomes" id="UP000034837"/>
    </source>
</evidence>
<dbReference type="Proteomes" id="UP000034837">
    <property type="component" value="Unassembled WGS sequence"/>
</dbReference>
<reference evidence="1 2" key="1">
    <citation type="journal article" date="2015" name="Nature">
        <title>rRNA introns, odd ribosomes, and small enigmatic genomes across a large radiation of phyla.</title>
        <authorList>
            <person name="Brown C.T."/>
            <person name="Hug L.A."/>
            <person name="Thomas B.C."/>
            <person name="Sharon I."/>
            <person name="Castelle C.J."/>
            <person name="Singh A."/>
            <person name="Wilkins M.J."/>
            <person name="Williams K.H."/>
            <person name="Banfield J.F."/>
        </authorList>
    </citation>
    <scope>NUCLEOTIDE SEQUENCE [LARGE SCALE GENOMIC DNA]</scope>
</reference>
<dbReference type="AlphaFoldDB" id="A0A0G1A6I2"/>
<proteinExistence type="predicted"/>
<accession>A0A0G1A6I2</accession>
<protein>
    <submittedName>
        <fullName evidence="1">Uncharacterized protein</fullName>
    </submittedName>
</protein>
<name>A0A0G1A6I2_9BACT</name>
<comment type="caution">
    <text evidence="1">The sequence shown here is derived from an EMBL/GenBank/DDBJ whole genome shotgun (WGS) entry which is preliminary data.</text>
</comment>